<name>A0A223LIQ2_9CAUD</name>
<dbReference type="Proteomes" id="UP000222624">
    <property type="component" value="Genome"/>
</dbReference>
<organism evidence="1 2">
    <name type="scientific">Erwinia phage vB_EamM_Joad</name>
    <dbReference type="NCBI Taxonomy" id="2026081"/>
    <lineage>
        <taxon>Viruses</taxon>
        <taxon>Duplodnaviria</taxon>
        <taxon>Heunggongvirae</taxon>
        <taxon>Uroviricota</taxon>
        <taxon>Caudoviricetes</taxon>
        <taxon>Chimalliviridae</taxon>
        <taxon>Risingsunvirus</taxon>
        <taxon>Risingsunvirus risingsun</taxon>
    </lineage>
</organism>
<evidence type="ECO:0000313" key="1">
    <source>
        <dbReference type="EMBL" id="ASU03733.1"/>
    </source>
</evidence>
<dbReference type="EMBL" id="MF459647">
    <property type="protein sequence ID" value="ASU03733.1"/>
    <property type="molecule type" value="Genomic_DNA"/>
</dbReference>
<reference evidence="2" key="1">
    <citation type="submission" date="2017-07" db="EMBL/GenBank/DDBJ databases">
        <authorList>
            <person name="Bickmore M.X."/>
            <person name="Vaden K."/>
            <person name="Brady T.S."/>
            <person name="Tateoka O.B."/>
            <person name="Carter J.L."/>
            <person name="Pape J.A."/>
            <person name="Robinson D.M."/>
            <person name="Russell K.A."/>
            <person name="Staley L.A."/>
            <person name="Stettler J.M."/>
            <person name="Townsend M.H."/>
            <person name="Wienclaw T."/>
            <person name="Williamson T.L."/>
            <person name="Kruger J.L."/>
            <person name="Berg J.A."/>
            <person name="Sharma R."/>
            <person name="Payne A.M."/>
            <person name="Fajardo C.P."/>
            <person name="Breakwell D.P."/>
            <person name="Hope S."/>
            <person name="Grose J.H."/>
        </authorList>
    </citation>
    <scope>NUCLEOTIDE SEQUENCE [LARGE SCALE GENOMIC DNA]</scope>
</reference>
<sequence>MLENLQYVVFIDTKLQLMPRFNNDTHAEIGPAKIKVPVLFDEAIIRQLLPAKIMVVTMDPKKRQVIKSTVIERCETWPPFVDKA</sequence>
<accession>A0A223LIQ2</accession>
<protein>
    <submittedName>
        <fullName evidence="1">Uncharacterized protein</fullName>
    </submittedName>
</protein>
<gene>
    <name evidence="1" type="ORF">JOAD_182</name>
</gene>
<evidence type="ECO:0000313" key="2">
    <source>
        <dbReference type="Proteomes" id="UP000222624"/>
    </source>
</evidence>
<proteinExistence type="predicted"/>